<dbReference type="AlphaFoldDB" id="A0AAV7T549"/>
<evidence type="ECO:0000256" key="1">
    <source>
        <dbReference type="SAM" id="MobiDB-lite"/>
    </source>
</evidence>
<evidence type="ECO:0000313" key="2">
    <source>
        <dbReference type="EMBL" id="KAJ1171583.1"/>
    </source>
</evidence>
<dbReference type="Proteomes" id="UP001066276">
    <property type="component" value="Chromosome 4_1"/>
</dbReference>
<organism evidence="2 3">
    <name type="scientific">Pleurodeles waltl</name>
    <name type="common">Iberian ribbed newt</name>
    <dbReference type="NCBI Taxonomy" id="8319"/>
    <lineage>
        <taxon>Eukaryota</taxon>
        <taxon>Metazoa</taxon>
        <taxon>Chordata</taxon>
        <taxon>Craniata</taxon>
        <taxon>Vertebrata</taxon>
        <taxon>Euteleostomi</taxon>
        <taxon>Amphibia</taxon>
        <taxon>Batrachia</taxon>
        <taxon>Caudata</taxon>
        <taxon>Salamandroidea</taxon>
        <taxon>Salamandridae</taxon>
        <taxon>Pleurodelinae</taxon>
        <taxon>Pleurodeles</taxon>
    </lineage>
</organism>
<accession>A0AAV7T549</accession>
<comment type="caution">
    <text evidence="2">The sequence shown here is derived from an EMBL/GenBank/DDBJ whole genome shotgun (WGS) entry which is preliminary data.</text>
</comment>
<gene>
    <name evidence="2" type="ORF">NDU88_003444</name>
</gene>
<feature type="compositionally biased region" description="Polar residues" evidence="1">
    <location>
        <begin position="313"/>
        <end position="323"/>
    </location>
</feature>
<feature type="region of interest" description="Disordered" evidence="1">
    <location>
        <begin position="286"/>
        <end position="335"/>
    </location>
</feature>
<keyword evidence="3" id="KW-1185">Reference proteome</keyword>
<dbReference type="EMBL" id="JANPWB010000007">
    <property type="protein sequence ID" value="KAJ1171583.1"/>
    <property type="molecule type" value="Genomic_DNA"/>
</dbReference>
<name>A0AAV7T549_PLEWA</name>
<proteinExistence type="predicted"/>
<reference evidence="2" key="1">
    <citation type="journal article" date="2022" name="bioRxiv">
        <title>Sequencing and chromosome-scale assembly of the giantPleurodeles waltlgenome.</title>
        <authorList>
            <person name="Brown T."/>
            <person name="Elewa A."/>
            <person name="Iarovenko S."/>
            <person name="Subramanian E."/>
            <person name="Araus A.J."/>
            <person name="Petzold A."/>
            <person name="Susuki M."/>
            <person name="Suzuki K.-i.T."/>
            <person name="Hayashi T."/>
            <person name="Toyoda A."/>
            <person name="Oliveira C."/>
            <person name="Osipova E."/>
            <person name="Leigh N.D."/>
            <person name="Simon A."/>
            <person name="Yun M.H."/>
        </authorList>
    </citation>
    <scope>NUCLEOTIDE SEQUENCE</scope>
    <source>
        <strain evidence="2">20211129_DDA</strain>
        <tissue evidence="2">Liver</tissue>
    </source>
</reference>
<evidence type="ECO:0000313" key="3">
    <source>
        <dbReference type="Proteomes" id="UP001066276"/>
    </source>
</evidence>
<sequence length="335" mass="35626">MLGLHRHHQQTAHSVAPSLHTGALSDALQRVLCQAGARPPFHVLYKPPGALLRALFLISQRYFLAVGSGPVPGPPVARSLCRAFSAYGRFIQCTAACSLPGQGEAAPLRPLQVPWGCAPYLGSCSPALLHHCGCRACTDIASGLHTPLRPQRTQRYFLVVGAGPAPTPPADRAFRSALSAHRRFVRCTVVYSPPGRGETALQCPLQVPWGRAPCLVPHSPVLLPCYGCRARAVTAGGPRTPLRPQRTRVLYPMHCSMFFAMLGEIALQRPPLASAGAADRVASPCESLASTTGASPTVPAPARPPRLWDRTPPRSSGPQTPLGTDSPGRWSLKVG</sequence>
<protein>
    <submittedName>
        <fullName evidence="2">Uncharacterized protein</fullName>
    </submittedName>
</protein>